<feature type="domain" description="DUF6701" evidence="1">
    <location>
        <begin position="378"/>
        <end position="928"/>
    </location>
</feature>
<reference evidence="2 3" key="1">
    <citation type="submission" date="2020-04" db="EMBL/GenBank/DDBJ databases">
        <title>Massilia sp. nov., a cold adapted bacteria isolated from Arctic soil.</title>
        <authorList>
            <person name="Son J."/>
            <person name="Ka J.-O."/>
        </authorList>
    </citation>
    <scope>NUCLEOTIDE SEQUENCE [LARGE SCALE GENOMIC DNA]</scope>
    <source>
        <strain evidence="2 3">ML15P13</strain>
    </source>
</reference>
<proteinExistence type="predicted"/>
<gene>
    <name evidence="2" type="ORF">HGB41_22235</name>
</gene>
<dbReference type="Proteomes" id="UP000533905">
    <property type="component" value="Unassembled WGS sequence"/>
</dbReference>
<accession>A0A7Y2P1Y3</accession>
<dbReference type="InterPro" id="IPR046524">
    <property type="entry name" value="DUF6701"/>
</dbReference>
<organism evidence="2 3">
    <name type="scientific">Telluria aromaticivorans</name>
    <dbReference type="NCBI Taxonomy" id="2725995"/>
    <lineage>
        <taxon>Bacteria</taxon>
        <taxon>Pseudomonadati</taxon>
        <taxon>Pseudomonadota</taxon>
        <taxon>Betaproteobacteria</taxon>
        <taxon>Burkholderiales</taxon>
        <taxon>Oxalobacteraceae</taxon>
        <taxon>Telluria group</taxon>
        <taxon>Telluria</taxon>
    </lineage>
</organism>
<dbReference type="EMBL" id="JABAIV010000013">
    <property type="protein sequence ID" value="NNG25708.1"/>
    <property type="molecule type" value="Genomic_DNA"/>
</dbReference>
<comment type="caution">
    <text evidence="2">The sequence shown here is derived from an EMBL/GenBank/DDBJ whole genome shotgun (WGS) entry which is preliminary data.</text>
</comment>
<dbReference type="RefSeq" id="WP_171088498.1">
    <property type="nucleotide sequence ID" value="NZ_JABAIV010000013.1"/>
</dbReference>
<name>A0A7Y2P1Y3_9BURK</name>
<dbReference type="Pfam" id="PF20419">
    <property type="entry name" value="DUF6701"/>
    <property type="match status" value="1"/>
</dbReference>
<evidence type="ECO:0000259" key="1">
    <source>
        <dbReference type="Pfam" id="PF20419"/>
    </source>
</evidence>
<keyword evidence="3" id="KW-1185">Reference proteome</keyword>
<protein>
    <submittedName>
        <fullName evidence="2">Polymer-forming cytoskeletal protein</fullName>
    </submittedName>
</protein>
<sequence>MSFPSLFAILFARAHLPRLRVFGQWLPALVFALVGLLGSSMAQATVYTFNGAAVYSCTLANKVYTCPTSAYLAEYDQVVIADGYTVKVNNNVVTGYNHGLTMSGTARLIVTGDLNIAAMNPANLKVTGGDFDVGATFSAGSIAIAMTANVKAAVIQLGTDDVTITGSLISTGLVNLSSDSRVNGNVTGTVVTTGANVVITGNVTASSKVTLESGSKVGGNVDTGDLVLLAASAVISGNASVNSARLEQWGKVTGTIYCKNGTARNKCDCVTNNSGYKLNTEDGPRCESPLPKGPHHFLITHDGLGDTCVPEKVNVRACANAACTAPHYTAGVSGTLGPFGEAFTIPAGTESTDVLGTRIASGAATLGVTSAAPADLFATTCLNTGKPGAGCTMEFIGGAKLLLSVPDHYAGDKVAVGVAAVKQSDNQKACVPAFKGVQQTVAYSCGYSKPKSGTQALSLNGTALACPSGTFNIPTDFDVNGKATTALTLSYPDAGEMALAASITTAAAHGNTTFKTAPKSFAVANASAVPIRAGAGFKVEVRALNAANEVTKNFDTTALNNASATDHAVALAMDCPSMAGAPGDFSAPGVPFVAGVGSFTATWTEVGKIDLKATLARFLGSNLASGGSTRTDTASCHANGKVGPFIPAYFKVAQVDPRTSYYSGEPIALAVTAMSQGGTATQNYTTGLGLSEAATLTVNKTDGTAFAPSPGSLGDAVIAATAFENGVAKPKPVYTFAARATAPTQVRLRAASATVTSALPDTAEQAKPFIRSGRLRLGSRFGNLRGPLTIPVMAEYWTGRSWLLNDEDSHTVISSTSFAFTLNPTGMTLARTFTPSSLTLAKGTASFGLQLTAGGPGRADIAVNLGAAGEDNSCIAVGMKPATTGAAIPWLRPLNTACSATIATDPVGRATFGIFTPEQRRIIHVREVFN</sequence>
<dbReference type="AlphaFoldDB" id="A0A7Y2P1Y3"/>
<evidence type="ECO:0000313" key="3">
    <source>
        <dbReference type="Proteomes" id="UP000533905"/>
    </source>
</evidence>
<evidence type="ECO:0000313" key="2">
    <source>
        <dbReference type="EMBL" id="NNG25708.1"/>
    </source>
</evidence>